<keyword evidence="3" id="KW-1185">Reference proteome</keyword>
<evidence type="ECO:0000313" key="2">
    <source>
        <dbReference type="EMBL" id="KZS21442.1"/>
    </source>
</evidence>
<organism evidence="2 3">
    <name type="scientific">Daphnia magna</name>
    <dbReference type="NCBI Taxonomy" id="35525"/>
    <lineage>
        <taxon>Eukaryota</taxon>
        <taxon>Metazoa</taxon>
        <taxon>Ecdysozoa</taxon>
        <taxon>Arthropoda</taxon>
        <taxon>Crustacea</taxon>
        <taxon>Branchiopoda</taxon>
        <taxon>Diplostraca</taxon>
        <taxon>Cladocera</taxon>
        <taxon>Anomopoda</taxon>
        <taxon>Daphniidae</taxon>
        <taxon>Daphnia</taxon>
    </lineage>
</organism>
<reference evidence="2 3" key="1">
    <citation type="submission" date="2016-03" db="EMBL/GenBank/DDBJ databases">
        <title>EvidentialGene: Evidence-directed Construction of Genes on Genomes.</title>
        <authorList>
            <person name="Gilbert D.G."/>
            <person name="Choi J.-H."/>
            <person name="Mockaitis K."/>
            <person name="Colbourne J."/>
            <person name="Pfrender M."/>
        </authorList>
    </citation>
    <scope>NUCLEOTIDE SEQUENCE [LARGE SCALE GENOMIC DNA]</scope>
    <source>
        <strain evidence="2 3">Xinb3</strain>
        <tissue evidence="2">Complete organism</tissue>
    </source>
</reference>
<evidence type="ECO:0000256" key="1">
    <source>
        <dbReference type="SAM" id="MobiDB-lite"/>
    </source>
</evidence>
<comment type="caution">
    <text evidence="2">The sequence shown here is derived from an EMBL/GenBank/DDBJ whole genome shotgun (WGS) entry which is preliminary data.</text>
</comment>
<gene>
    <name evidence="2" type="ORF">APZ42_011407</name>
</gene>
<accession>A0A162SM85</accession>
<dbReference type="AlphaFoldDB" id="A0A162SM85"/>
<evidence type="ECO:0000313" key="3">
    <source>
        <dbReference type="Proteomes" id="UP000076858"/>
    </source>
</evidence>
<protein>
    <submittedName>
        <fullName evidence="2">Uncharacterized protein</fullName>
    </submittedName>
</protein>
<feature type="compositionally biased region" description="Basic and acidic residues" evidence="1">
    <location>
        <begin position="29"/>
        <end position="49"/>
    </location>
</feature>
<feature type="region of interest" description="Disordered" evidence="1">
    <location>
        <begin position="27"/>
        <end position="49"/>
    </location>
</feature>
<name>A0A162SM85_9CRUS</name>
<proteinExistence type="predicted"/>
<dbReference type="Proteomes" id="UP000076858">
    <property type="component" value="Unassembled WGS sequence"/>
</dbReference>
<dbReference type="EMBL" id="LRGB01000024">
    <property type="protein sequence ID" value="KZS21442.1"/>
    <property type="molecule type" value="Genomic_DNA"/>
</dbReference>
<sequence>MKKKKFLPSLCKTKHKIANLLFEDFADESPNHRNNENRKQQTHKSEGSS</sequence>